<name>A0A8J3Q6I3_9ACTN</name>
<proteinExistence type="inferred from homology"/>
<feature type="compositionally biased region" description="Basic and acidic residues" evidence="6">
    <location>
        <begin position="120"/>
        <end position="129"/>
    </location>
</feature>
<feature type="binding site" evidence="5">
    <location>
        <position position="70"/>
    </location>
    <ligand>
        <name>Zn(2+)</name>
        <dbReference type="ChEBI" id="CHEBI:29105"/>
    </ligand>
</feature>
<feature type="binding site" evidence="5">
    <location>
        <position position="89"/>
    </location>
    <ligand>
        <name>Zn(2+)</name>
        <dbReference type="ChEBI" id="CHEBI:29105"/>
    </ligand>
</feature>
<dbReference type="AlphaFoldDB" id="A0A8J3Q6I3"/>
<dbReference type="EMBL" id="BONY01000015">
    <property type="protein sequence ID" value="GIH04859.1"/>
    <property type="molecule type" value="Genomic_DNA"/>
</dbReference>
<evidence type="ECO:0000256" key="3">
    <source>
        <dbReference type="ARBA" id="ARBA00022723"/>
    </source>
</evidence>
<dbReference type="RefSeq" id="WP_203908735.1">
    <property type="nucleotide sequence ID" value="NZ_BONY01000015.1"/>
</dbReference>
<dbReference type="Proteomes" id="UP000612899">
    <property type="component" value="Unassembled WGS sequence"/>
</dbReference>
<dbReference type="GO" id="GO:0016151">
    <property type="term" value="F:nickel cation binding"/>
    <property type="evidence" value="ECO:0007669"/>
    <property type="project" value="UniProtKB-UniRule"/>
</dbReference>
<keyword evidence="8" id="KW-1185">Reference proteome</keyword>
<keyword evidence="3 5" id="KW-0479">Metal-binding</keyword>
<keyword evidence="2 5" id="KW-0533">Nickel</keyword>
<dbReference type="HAMAP" id="MF_00213">
    <property type="entry name" value="HypA_HybF"/>
    <property type="match status" value="1"/>
</dbReference>
<dbReference type="InterPro" id="IPR000688">
    <property type="entry name" value="HypA/HybF"/>
</dbReference>
<keyword evidence="4 5" id="KW-0862">Zinc</keyword>
<evidence type="ECO:0000313" key="7">
    <source>
        <dbReference type="EMBL" id="GIH04859.1"/>
    </source>
</evidence>
<accession>A0A8J3Q6I3</accession>
<feature type="binding site" evidence="5">
    <location>
        <position position="2"/>
    </location>
    <ligand>
        <name>Ni(2+)</name>
        <dbReference type="ChEBI" id="CHEBI:49786"/>
    </ligand>
</feature>
<evidence type="ECO:0000256" key="4">
    <source>
        <dbReference type="ARBA" id="ARBA00022833"/>
    </source>
</evidence>
<dbReference type="InterPro" id="IPR020538">
    <property type="entry name" value="Hydgase_Ni_incorp_HypA/HybF_CS"/>
</dbReference>
<dbReference type="PROSITE" id="PS01249">
    <property type="entry name" value="HYPA"/>
    <property type="match status" value="1"/>
</dbReference>
<evidence type="ECO:0000256" key="2">
    <source>
        <dbReference type="ARBA" id="ARBA00022596"/>
    </source>
</evidence>
<dbReference type="Gene3D" id="3.30.2320.80">
    <property type="match status" value="1"/>
</dbReference>
<feature type="binding site" evidence="5">
    <location>
        <position position="86"/>
    </location>
    <ligand>
        <name>Zn(2+)</name>
        <dbReference type="ChEBI" id="CHEBI:29105"/>
    </ligand>
</feature>
<evidence type="ECO:0000256" key="5">
    <source>
        <dbReference type="HAMAP-Rule" id="MF_00213"/>
    </source>
</evidence>
<dbReference type="Pfam" id="PF01155">
    <property type="entry name" value="HypA"/>
    <property type="match status" value="1"/>
</dbReference>
<evidence type="ECO:0000256" key="6">
    <source>
        <dbReference type="SAM" id="MobiDB-lite"/>
    </source>
</evidence>
<protein>
    <recommendedName>
        <fullName evidence="5">Hydrogenase maturation factor HypA</fullName>
    </recommendedName>
</protein>
<comment type="function">
    <text evidence="5">Involved in the maturation of [NiFe] hydrogenases. Required for nickel insertion into the metal center of the hydrogenase.</text>
</comment>
<gene>
    <name evidence="5 7" type="primary">hypA</name>
    <name evidence="7" type="ORF">Rhe02_29260</name>
</gene>
<comment type="similarity">
    <text evidence="1 5">Belongs to the HypA/HybF family.</text>
</comment>
<evidence type="ECO:0000256" key="1">
    <source>
        <dbReference type="ARBA" id="ARBA00010748"/>
    </source>
</evidence>
<dbReference type="PANTHER" id="PTHR34535:SF3">
    <property type="entry name" value="HYDROGENASE MATURATION FACTOR HYPA"/>
    <property type="match status" value="1"/>
</dbReference>
<sequence>MHEFGLCQSILEAVQRRAAGRPVTEVRLRIGALHRVQDEAMNQAFAFAATGTVAQNARVAITTMPVRMNCDSCAAQAQGTELLPACPQCAGTSLTLVGGDELMLESIRLAAGVHQPANDPIHESGDGHTHVPSPIGA</sequence>
<organism evidence="7 8">
    <name type="scientific">Rhizocola hellebori</name>
    <dbReference type="NCBI Taxonomy" id="1392758"/>
    <lineage>
        <taxon>Bacteria</taxon>
        <taxon>Bacillati</taxon>
        <taxon>Actinomycetota</taxon>
        <taxon>Actinomycetes</taxon>
        <taxon>Micromonosporales</taxon>
        <taxon>Micromonosporaceae</taxon>
        <taxon>Rhizocola</taxon>
    </lineage>
</organism>
<dbReference type="GO" id="GO:0051604">
    <property type="term" value="P:protein maturation"/>
    <property type="evidence" value="ECO:0007669"/>
    <property type="project" value="InterPro"/>
</dbReference>
<feature type="region of interest" description="Disordered" evidence="6">
    <location>
        <begin position="116"/>
        <end position="137"/>
    </location>
</feature>
<reference evidence="7" key="1">
    <citation type="submission" date="2021-01" db="EMBL/GenBank/DDBJ databases">
        <title>Whole genome shotgun sequence of Rhizocola hellebori NBRC 109834.</title>
        <authorList>
            <person name="Komaki H."/>
            <person name="Tamura T."/>
        </authorList>
    </citation>
    <scope>NUCLEOTIDE SEQUENCE</scope>
    <source>
        <strain evidence="7">NBRC 109834</strain>
    </source>
</reference>
<feature type="binding site" evidence="5">
    <location>
        <position position="73"/>
    </location>
    <ligand>
        <name>Zn(2+)</name>
        <dbReference type="ChEBI" id="CHEBI:29105"/>
    </ligand>
</feature>
<dbReference type="PANTHER" id="PTHR34535">
    <property type="entry name" value="HYDROGENASE MATURATION FACTOR HYPA"/>
    <property type="match status" value="1"/>
</dbReference>
<evidence type="ECO:0000313" key="8">
    <source>
        <dbReference type="Proteomes" id="UP000612899"/>
    </source>
</evidence>
<comment type="caution">
    <text evidence="7">The sequence shown here is derived from an EMBL/GenBank/DDBJ whole genome shotgun (WGS) entry which is preliminary data.</text>
</comment>
<dbReference type="GO" id="GO:0008270">
    <property type="term" value="F:zinc ion binding"/>
    <property type="evidence" value="ECO:0007669"/>
    <property type="project" value="UniProtKB-UniRule"/>
</dbReference>